<keyword evidence="1" id="KW-1133">Transmembrane helix</keyword>
<keyword evidence="1" id="KW-0472">Membrane</keyword>
<evidence type="ECO:0000256" key="1">
    <source>
        <dbReference type="SAM" id="Phobius"/>
    </source>
</evidence>
<dbReference type="Proteomes" id="UP000430985">
    <property type="component" value="Unassembled WGS sequence"/>
</dbReference>
<feature type="transmembrane region" description="Helical" evidence="1">
    <location>
        <begin position="20"/>
        <end position="43"/>
    </location>
</feature>
<name>A0A6A8D1V8_LIMRT</name>
<sequence>MDYIKQAMDALKMDTKSRLIGLSAGIIVLLLKPFAKVLSMTYFYNKFTWIVVLITIFFVASLVIDLVNRWYDKKRVDKENKRKRSERLQKQRQFENYIFNLSGRKRRIIHDMYRNYHHRDYVSVNDSDALDLLMHNVILPTKVTQRVDILGRENEYNELQELFILAPRVVQIIDMHKEKFNW</sequence>
<evidence type="ECO:0000313" key="3">
    <source>
        <dbReference type="EMBL" id="MRG68712.1"/>
    </source>
</evidence>
<reference evidence="2 4" key="1">
    <citation type="submission" date="2019-11" db="EMBL/GenBank/DDBJ databases">
        <title>Draft genome sequence of 12 host-associated Lactobacillus reuteri rodent strains.</title>
        <authorList>
            <person name="Zhang S."/>
            <person name="Ozcam M."/>
            <person name="Van Pijkeren J.P."/>
        </authorList>
    </citation>
    <scope>NUCLEOTIDE SEQUENCE [LARGE SCALE GENOMIC DNA]</scope>
    <source>
        <strain evidence="2 4">Rat19</strain>
    </source>
</reference>
<proteinExistence type="predicted"/>
<gene>
    <name evidence="2" type="ORF">GIX83_02090</name>
    <name evidence="3" type="ORF">GIX83_02340</name>
</gene>
<keyword evidence="1" id="KW-0812">Transmembrane</keyword>
<protein>
    <submittedName>
        <fullName evidence="2">Uncharacterized protein</fullName>
    </submittedName>
</protein>
<organism evidence="2 4">
    <name type="scientific">Limosilactobacillus reuteri</name>
    <name type="common">Lactobacillus reuteri</name>
    <dbReference type="NCBI Taxonomy" id="1598"/>
    <lineage>
        <taxon>Bacteria</taxon>
        <taxon>Bacillati</taxon>
        <taxon>Bacillota</taxon>
        <taxon>Bacilli</taxon>
        <taxon>Lactobacillales</taxon>
        <taxon>Lactobacillaceae</taxon>
        <taxon>Limosilactobacillus</taxon>
    </lineage>
</organism>
<evidence type="ECO:0000313" key="2">
    <source>
        <dbReference type="EMBL" id="MRG68662.1"/>
    </source>
</evidence>
<dbReference type="InterPro" id="IPR025982">
    <property type="entry name" value="SieB"/>
</dbReference>
<dbReference type="Pfam" id="PF14163">
    <property type="entry name" value="SieB"/>
    <property type="match status" value="1"/>
</dbReference>
<dbReference type="EMBL" id="WJNE01000005">
    <property type="protein sequence ID" value="MRG68712.1"/>
    <property type="molecule type" value="Genomic_DNA"/>
</dbReference>
<dbReference type="RefSeq" id="WP_153702106.1">
    <property type="nucleotide sequence ID" value="NZ_JAKZMP010000007.1"/>
</dbReference>
<feature type="transmembrane region" description="Helical" evidence="1">
    <location>
        <begin position="49"/>
        <end position="71"/>
    </location>
</feature>
<dbReference type="EMBL" id="WJNE01000005">
    <property type="protein sequence ID" value="MRG68662.1"/>
    <property type="molecule type" value="Genomic_DNA"/>
</dbReference>
<dbReference type="AlphaFoldDB" id="A0A6A8D1V8"/>
<comment type="caution">
    <text evidence="2">The sequence shown here is derived from an EMBL/GenBank/DDBJ whole genome shotgun (WGS) entry which is preliminary data.</text>
</comment>
<accession>A0A6A8D1V8</accession>
<evidence type="ECO:0000313" key="4">
    <source>
        <dbReference type="Proteomes" id="UP000430985"/>
    </source>
</evidence>